<sequence length="150" mass="17681">MALKQLQLLAKVQLEKEEKLQAQFVQAHQFAQLAVEKYTGLANYRTDYIRQSQQRGAEGIASRQFNQYLNFITKLDQALTQQNMQVQQAQRVADMRRSAWLAMQKKRKALDLLIDKELQAAYVRVQKQEQKMLDEMATQQFFRRLQATEQ</sequence>
<evidence type="ECO:0000256" key="10">
    <source>
        <dbReference type="ARBA" id="ARBA00023225"/>
    </source>
</evidence>
<dbReference type="GO" id="GO:0006935">
    <property type="term" value="P:chemotaxis"/>
    <property type="evidence" value="ECO:0007669"/>
    <property type="project" value="UniProtKB-KW"/>
</dbReference>
<evidence type="ECO:0000313" key="11">
    <source>
        <dbReference type="EMBL" id="RVU41326.1"/>
    </source>
</evidence>
<keyword evidence="4" id="KW-0813">Transport</keyword>
<comment type="similarity">
    <text evidence="2">Belongs to the FliJ family.</text>
</comment>
<dbReference type="InterPro" id="IPR053716">
    <property type="entry name" value="Flag_assembly_chemotaxis_eff"/>
</dbReference>
<evidence type="ECO:0000256" key="4">
    <source>
        <dbReference type="ARBA" id="ARBA00022448"/>
    </source>
</evidence>
<comment type="caution">
    <text evidence="11">The sequence shown here is derived from an EMBL/GenBank/DDBJ whole genome shotgun (WGS) entry which is preliminary data.</text>
</comment>
<keyword evidence="8" id="KW-0653">Protein transport</keyword>
<dbReference type="GO" id="GO:0005886">
    <property type="term" value="C:plasma membrane"/>
    <property type="evidence" value="ECO:0007669"/>
    <property type="project" value="UniProtKB-SubCell"/>
</dbReference>
<evidence type="ECO:0000256" key="5">
    <source>
        <dbReference type="ARBA" id="ARBA00022475"/>
    </source>
</evidence>
<dbReference type="OrthoDB" id="7063004at2"/>
<dbReference type="AlphaFoldDB" id="A0A437R3G7"/>
<dbReference type="EMBL" id="SACS01000002">
    <property type="protein sequence ID" value="RVU41326.1"/>
    <property type="molecule type" value="Genomic_DNA"/>
</dbReference>
<dbReference type="Pfam" id="PF02050">
    <property type="entry name" value="FliJ"/>
    <property type="match status" value="1"/>
</dbReference>
<comment type="subcellular location">
    <subcellularLocation>
        <location evidence="1">Cell membrane</location>
        <topology evidence="1">Peripheral membrane protein</topology>
        <orientation evidence="1">Cytoplasmic side</orientation>
    </subcellularLocation>
</comment>
<evidence type="ECO:0000256" key="8">
    <source>
        <dbReference type="ARBA" id="ARBA00022927"/>
    </source>
</evidence>
<protein>
    <recommendedName>
        <fullName evidence="3">Flagellar FliJ protein</fullName>
    </recommendedName>
</protein>
<keyword evidence="10" id="KW-1006">Bacterial flagellum protein export</keyword>
<dbReference type="GO" id="GO:0015031">
    <property type="term" value="P:protein transport"/>
    <property type="evidence" value="ECO:0007669"/>
    <property type="project" value="UniProtKB-KW"/>
</dbReference>
<keyword evidence="5" id="KW-1003">Cell membrane</keyword>
<name>A0A437R3G7_9GAMM</name>
<dbReference type="InterPro" id="IPR052570">
    <property type="entry name" value="FliJ"/>
</dbReference>
<dbReference type="Gene3D" id="1.10.287.1700">
    <property type="match status" value="1"/>
</dbReference>
<keyword evidence="6" id="KW-0145">Chemotaxis</keyword>
<evidence type="ECO:0000256" key="9">
    <source>
        <dbReference type="ARBA" id="ARBA00023136"/>
    </source>
</evidence>
<evidence type="ECO:0000256" key="7">
    <source>
        <dbReference type="ARBA" id="ARBA00022795"/>
    </source>
</evidence>
<evidence type="ECO:0000256" key="6">
    <source>
        <dbReference type="ARBA" id="ARBA00022500"/>
    </source>
</evidence>
<evidence type="ECO:0000256" key="1">
    <source>
        <dbReference type="ARBA" id="ARBA00004413"/>
    </source>
</evidence>
<keyword evidence="11" id="KW-0966">Cell projection</keyword>
<keyword evidence="11" id="KW-0969">Cilium</keyword>
<organism evidence="11 12">
    <name type="scientific">Rheinheimera riviphila</name>
    <dbReference type="NCBI Taxonomy" id="1834037"/>
    <lineage>
        <taxon>Bacteria</taxon>
        <taxon>Pseudomonadati</taxon>
        <taxon>Pseudomonadota</taxon>
        <taxon>Gammaproteobacteria</taxon>
        <taxon>Chromatiales</taxon>
        <taxon>Chromatiaceae</taxon>
        <taxon>Rheinheimera</taxon>
    </lineage>
</organism>
<dbReference type="InterPro" id="IPR012823">
    <property type="entry name" value="Flagell_FliJ"/>
</dbReference>
<reference evidence="11 12" key="1">
    <citation type="submission" date="2019-01" db="EMBL/GenBank/DDBJ databases">
        <authorList>
            <person name="Chen W.-M."/>
        </authorList>
    </citation>
    <scope>NUCLEOTIDE SEQUENCE [LARGE SCALE GENOMIC DNA]</scope>
    <source>
        <strain evidence="11 12">KYPC3</strain>
    </source>
</reference>
<dbReference type="Proteomes" id="UP000283077">
    <property type="component" value="Unassembled WGS sequence"/>
</dbReference>
<keyword evidence="11" id="KW-0282">Flagellum</keyword>
<evidence type="ECO:0000313" key="12">
    <source>
        <dbReference type="Proteomes" id="UP000283077"/>
    </source>
</evidence>
<gene>
    <name evidence="11" type="primary">fliJ</name>
    <name evidence="11" type="ORF">EOE67_03760</name>
</gene>
<dbReference type="NCBIfam" id="TIGR02473">
    <property type="entry name" value="flagell_FliJ"/>
    <property type="match status" value="1"/>
</dbReference>
<dbReference type="GO" id="GO:0044781">
    <property type="term" value="P:bacterial-type flagellum organization"/>
    <property type="evidence" value="ECO:0007669"/>
    <property type="project" value="UniProtKB-KW"/>
</dbReference>
<dbReference type="PANTHER" id="PTHR38786:SF1">
    <property type="entry name" value="FLAGELLAR FLIJ PROTEIN"/>
    <property type="match status" value="1"/>
</dbReference>
<evidence type="ECO:0000256" key="2">
    <source>
        <dbReference type="ARBA" id="ARBA00010004"/>
    </source>
</evidence>
<dbReference type="RefSeq" id="WP_127697704.1">
    <property type="nucleotide sequence ID" value="NZ_SACS01000002.1"/>
</dbReference>
<proteinExistence type="inferred from homology"/>
<keyword evidence="9" id="KW-0472">Membrane</keyword>
<dbReference type="GO" id="GO:0071973">
    <property type="term" value="P:bacterial-type flagellum-dependent cell motility"/>
    <property type="evidence" value="ECO:0007669"/>
    <property type="project" value="InterPro"/>
</dbReference>
<dbReference type="GO" id="GO:0009288">
    <property type="term" value="C:bacterial-type flagellum"/>
    <property type="evidence" value="ECO:0007669"/>
    <property type="project" value="InterPro"/>
</dbReference>
<keyword evidence="7" id="KW-1005">Bacterial flagellum biogenesis</keyword>
<keyword evidence="12" id="KW-1185">Reference proteome</keyword>
<evidence type="ECO:0000256" key="3">
    <source>
        <dbReference type="ARBA" id="ARBA00020392"/>
    </source>
</evidence>
<accession>A0A437R3G7</accession>
<dbReference type="PANTHER" id="PTHR38786">
    <property type="entry name" value="FLAGELLAR FLIJ PROTEIN"/>
    <property type="match status" value="1"/>
</dbReference>